<evidence type="ECO:0000313" key="3">
    <source>
        <dbReference type="Proteomes" id="UP000182725"/>
    </source>
</evidence>
<sequence length="513" mass="56106">MTDFLGADTAQLRDLAKTFSTSAQRIDAQAKMLRSLVSPLTSWRGPDAARFTQMVNSKHLPLLHRTATTLTEVAAQLKVQADEQDKTSSAASLGAPSGSPANPTSSAAAAELQQRLESMTATEREAYLNSQEFKDWAAQHPDEAKSVLDAMADSGQIQFADGGYANFLEDYWLLAAMQEAGIDPDKWDPAQGYAYNRDTIAAVYKYYGELYLKDPRMQWAGFAHMVGPGLDAGFADVRMMRDVARTLLSSGAVGDALVPGLTPLSPEQLLALANMSDREIAYFETSLLEMQQQIFNDIGYQHQAFAEGGIDEINRMVKAGVIEDPRVIEAWQKFNSGTPEDLAQGTLNMADYEQNVVIAESYDDMNGHGLTGPAFTLAMSIVGTPSIPDAQSYSQANPLILHPTPESVPVGPLGPFGPHFDVPNPLHDNIVVETPLPDGNIANREQRWEFITEDTYPAYMDLANDPGRLESIIEQQVSDTGYQDAVNSNRLTNRWDEVLRQIVLGDGNPLDGK</sequence>
<dbReference type="RefSeq" id="WP_074711650.1">
    <property type="nucleotide sequence ID" value="NZ_FNTV01000001.1"/>
</dbReference>
<dbReference type="EMBL" id="FNTV01000001">
    <property type="protein sequence ID" value="SEE69625.1"/>
    <property type="molecule type" value="Genomic_DNA"/>
</dbReference>
<dbReference type="InterPro" id="IPR036689">
    <property type="entry name" value="ESAT-6-like_sf"/>
</dbReference>
<organism evidence="2 3">
    <name type="scientific">Arthrobacter alpinus</name>
    <dbReference type="NCBI Taxonomy" id="656366"/>
    <lineage>
        <taxon>Bacteria</taxon>
        <taxon>Bacillati</taxon>
        <taxon>Actinomycetota</taxon>
        <taxon>Actinomycetes</taxon>
        <taxon>Micrococcales</taxon>
        <taxon>Micrococcaceae</taxon>
        <taxon>Arthrobacter</taxon>
    </lineage>
</organism>
<dbReference type="AlphaFoldDB" id="A0A1H5KXS0"/>
<evidence type="ECO:0000313" key="2">
    <source>
        <dbReference type="EMBL" id="SEE69625.1"/>
    </source>
</evidence>
<reference evidence="2 3" key="1">
    <citation type="submission" date="2016-10" db="EMBL/GenBank/DDBJ databases">
        <authorList>
            <person name="de Groot N.N."/>
        </authorList>
    </citation>
    <scope>NUCLEOTIDE SEQUENCE [LARGE SCALE GENOMIC DNA]</scope>
    <source>
        <strain evidence="2 3">DSM 22274</strain>
    </source>
</reference>
<proteinExistence type="predicted"/>
<dbReference type="SUPFAM" id="SSF140453">
    <property type="entry name" value="EsxAB dimer-like"/>
    <property type="match status" value="1"/>
</dbReference>
<feature type="region of interest" description="Disordered" evidence="1">
    <location>
        <begin position="81"/>
        <end position="113"/>
    </location>
</feature>
<feature type="compositionally biased region" description="Low complexity" evidence="1">
    <location>
        <begin position="88"/>
        <end position="110"/>
    </location>
</feature>
<evidence type="ECO:0008006" key="4">
    <source>
        <dbReference type="Google" id="ProtNLM"/>
    </source>
</evidence>
<gene>
    <name evidence="2" type="ORF">SAMN04489740_2217</name>
</gene>
<evidence type="ECO:0000256" key="1">
    <source>
        <dbReference type="SAM" id="MobiDB-lite"/>
    </source>
</evidence>
<protein>
    <recommendedName>
        <fullName evidence="4">WXG100 family type VII secretion target</fullName>
    </recommendedName>
</protein>
<dbReference type="Gene3D" id="1.10.287.1060">
    <property type="entry name" value="ESAT-6-like"/>
    <property type="match status" value="1"/>
</dbReference>
<name>A0A1H5KXS0_9MICC</name>
<dbReference type="Proteomes" id="UP000182725">
    <property type="component" value="Unassembled WGS sequence"/>
</dbReference>
<accession>A0A1H5KXS0</accession>